<dbReference type="Pfam" id="PF01694">
    <property type="entry name" value="Rhomboid"/>
    <property type="match status" value="1"/>
</dbReference>
<evidence type="ECO:0000256" key="5">
    <source>
        <dbReference type="SAM" id="Phobius"/>
    </source>
</evidence>
<accession>A0A9N9LS94</accession>
<evidence type="ECO:0000256" key="3">
    <source>
        <dbReference type="ARBA" id="ARBA00022989"/>
    </source>
</evidence>
<keyword evidence="3 5" id="KW-1133">Transmembrane helix</keyword>
<dbReference type="GO" id="GO:0016020">
    <property type="term" value="C:membrane"/>
    <property type="evidence" value="ECO:0007669"/>
    <property type="project" value="UniProtKB-SubCell"/>
</dbReference>
<dbReference type="SUPFAM" id="SSF144091">
    <property type="entry name" value="Rhomboid-like"/>
    <property type="match status" value="1"/>
</dbReference>
<comment type="subcellular location">
    <subcellularLocation>
        <location evidence="1">Membrane</location>
        <topology evidence="1">Multi-pass membrane protein</topology>
    </subcellularLocation>
</comment>
<dbReference type="GO" id="GO:0004252">
    <property type="term" value="F:serine-type endopeptidase activity"/>
    <property type="evidence" value="ECO:0007669"/>
    <property type="project" value="InterPro"/>
</dbReference>
<dbReference type="InterPro" id="IPR035952">
    <property type="entry name" value="Rhomboid-like_sf"/>
</dbReference>
<protein>
    <recommendedName>
        <fullName evidence="6">Peptidase S54 rhomboid domain-containing protein</fullName>
    </recommendedName>
</protein>
<dbReference type="InterPro" id="IPR022764">
    <property type="entry name" value="Peptidase_S54_rhomboid_dom"/>
</dbReference>
<keyword evidence="4 5" id="KW-0472">Membrane</keyword>
<evidence type="ECO:0000313" key="7">
    <source>
        <dbReference type="EMBL" id="CAG8980329.1"/>
    </source>
</evidence>
<evidence type="ECO:0000256" key="1">
    <source>
        <dbReference type="ARBA" id="ARBA00004141"/>
    </source>
</evidence>
<evidence type="ECO:0000256" key="2">
    <source>
        <dbReference type="ARBA" id="ARBA00022692"/>
    </source>
</evidence>
<sequence>MYHGTISTIILIGGCCSLWGLHVVEGNLPASKRTSQGYGKYRQRNKRTLAQNCGAIVGWLKDHDKNFYFSRRNVDSGRWWVMITSTFAHDNTLLRLTCNMLAALLLLPDMIRTAGYLCLTTVWLIAGIGSSLPNLYWPQIKNGLPPKLRSKFGSALNVHRRWDYGGIGASGALCGILGFLGVTSSTFLLVFAILHSLFGVFCIKIGMAPGTAHLTHLFGVSIGMLLGLSFLAWKEY</sequence>
<feature type="transmembrane region" description="Helical" evidence="5">
    <location>
        <begin position="162"/>
        <end position="180"/>
    </location>
</feature>
<evidence type="ECO:0000256" key="4">
    <source>
        <dbReference type="ARBA" id="ARBA00023136"/>
    </source>
</evidence>
<organism evidence="7 8">
    <name type="scientific">Hymenoscyphus albidus</name>
    <dbReference type="NCBI Taxonomy" id="595503"/>
    <lineage>
        <taxon>Eukaryota</taxon>
        <taxon>Fungi</taxon>
        <taxon>Dikarya</taxon>
        <taxon>Ascomycota</taxon>
        <taxon>Pezizomycotina</taxon>
        <taxon>Leotiomycetes</taxon>
        <taxon>Helotiales</taxon>
        <taxon>Helotiaceae</taxon>
        <taxon>Hymenoscyphus</taxon>
    </lineage>
</organism>
<gene>
    <name evidence="7" type="ORF">HYALB_00012691</name>
</gene>
<dbReference type="Proteomes" id="UP000701801">
    <property type="component" value="Unassembled WGS sequence"/>
</dbReference>
<dbReference type="OrthoDB" id="418595at2759"/>
<dbReference type="EMBL" id="CAJVRM010000378">
    <property type="protein sequence ID" value="CAG8980329.1"/>
    <property type="molecule type" value="Genomic_DNA"/>
</dbReference>
<name>A0A9N9LS94_9HELO</name>
<dbReference type="Gene3D" id="1.20.1540.10">
    <property type="entry name" value="Rhomboid-like"/>
    <property type="match status" value="1"/>
</dbReference>
<reference evidence="7" key="1">
    <citation type="submission" date="2021-07" db="EMBL/GenBank/DDBJ databases">
        <authorList>
            <person name="Durling M."/>
        </authorList>
    </citation>
    <scope>NUCLEOTIDE SEQUENCE</scope>
</reference>
<keyword evidence="8" id="KW-1185">Reference proteome</keyword>
<keyword evidence="2 5" id="KW-0812">Transmembrane</keyword>
<comment type="caution">
    <text evidence="7">The sequence shown here is derived from an EMBL/GenBank/DDBJ whole genome shotgun (WGS) entry which is preliminary data.</text>
</comment>
<evidence type="ECO:0000313" key="8">
    <source>
        <dbReference type="Proteomes" id="UP000701801"/>
    </source>
</evidence>
<feature type="transmembrane region" description="Helical" evidence="5">
    <location>
        <begin position="6"/>
        <end position="24"/>
    </location>
</feature>
<feature type="transmembrane region" description="Helical" evidence="5">
    <location>
        <begin position="114"/>
        <end position="137"/>
    </location>
</feature>
<feature type="transmembrane region" description="Helical" evidence="5">
    <location>
        <begin position="213"/>
        <end position="233"/>
    </location>
</feature>
<dbReference type="AlphaFoldDB" id="A0A9N9LS94"/>
<evidence type="ECO:0000259" key="6">
    <source>
        <dbReference type="Pfam" id="PF01694"/>
    </source>
</evidence>
<feature type="transmembrane region" description="Helical" evidence="5">
    <location>
        <begin position="187"/>
        <end position="207"/>
    </location>
</feature>
<proteinExistence type="predicted"/>
<feature type="domain" description="Peptidase S54 rhomboid" evidence="6">
    <location>
        <begin position="77"/>
        <end position="231"/>
    </location>
</feature>